<sequence length="191" mass="20216">MPLLGIMASAASGRSAPTNSYFPISSFTVPSGGLSSITIGGIPQIYSHLQIRMLARATTTDQGIHNIWMRYNGDTTTACTSHWLYSTGATSLLGNYYNNAIGTLVAMIPDVLAGVGFFGSTIIDILDYTSVDKYKTLKTLSGSDCNGAGNVYSATGLYPSFNAVNSITLTPLSGTTPKFAEYSNISIYGVY</sequence>
<evidence type="ECO:0000313" key="1">
    <source>
        <dbReference type="EMBL" id="CAB4178247.1"/>
    </source>
</evidence>
<protein>
    <submittedName>
        <fullName evidence="2">Uncharacterized protein</fullName>
    </submittedName>
</protein>
<gene>
    <name evidence="1" type="ORF">UFOVP1013_51</name>
    <name evidence="2" type="ORF">UFOVP1364_13</name>
    <name evidence="3" type="ORF">UFOVP1462_51</name>
    <name evidence="4" type="ORF">UFOVP1550_5</name>
</gene>
<evidence type="ECO:0000313" key="2">
    <source>
        <dbReference type="EMBL" id="CAB4202446.1"/>
    </source>
</evidence>
<dbReference type="EMBL" id="LR796960">
    <property type="protein sequence ID" value="CAB4178247.1"/>
    <property type="molecule type" value="Genomic_DNA"/>
</dbReference>
<proteinExistence type="predicted"/>
<dbReference type="EMBL" id="LR797410">
    <property type="protein sequence ID" value="CAB4214605.1"/>
    <property type="molecule type" value="Genomic_DNA"/>
</dbReference>
<evidence type="ECO:0000313" key="3">
    <source>
        <dbReference type="EMBL" id="CAB4214605.1"/>
    </source>
</evidence>
<accession>A0A6J5S4M2</accession>
<reference evidence="2" key="1">
    <citation type="submission" date="2020-05" db="EMBL/GenBank/DDBJ databases">
        <authorList>
            <person name="Chiriac C."/>
            <person name="Salcher M."/>
            <person name="Ghai R."/>
            <person name="Kavagutti S V."/>
        </authorList>
    </citation>
    <scope>NUCLEOTIDE SEQUENCE</scope>
</reference>
<organism evidence="2">
    <name type="scientific">uncultured Caudovirales phage</name>
    <dbReference type="NCBI Taxonomy" id="2100421"/>
    <lineage>
        <taxon>Viruses</taxon>
        <taxon>Duplodnaviria</taxon>
        <taxon>Heunggongvirae</taxon>
        <taxon>Uroviricota</taxon>
        <taxon>Caudoviricetes</taxon>
        <taxon>Peduoviridae</taxon>
        <taxon>Maltschvirus</taxon>
        <taxon>Maltschvirus maltsch</taxon>
    </lineage>
</organism>
<dbReference type="EMBL" id="LR798392">
    <property type="protein sequence ID" value="CAB5228542.1"/>
    <property type="molecule type" value="Genomic_DNA"/>
</dbReference>
<name>A0A6J5S4M2_9CAUD</name>
<dbReference type="EMBL" id="LR797313">
    <property type="protein sequence ID" value="CAB4202446.1"/>
    <property type="molecule type" value="Genomic_DNA"/>
</dbReference>
<evidence type="ECO:0000313" key="4">
    <source>
        <dbReference type="EMBL" id="CAB5228542.1"/>
    </source>
</evidence>